<accession>A0A096PBK3</accession>
<evidence type="ECO:0000256" key="2">
    <source>
        <dbReference type="SAM" id="MobiDB-lite"/>
    </source>
</evidence>
<dbReference type="Proteomes" id="UP000009170">
    <property type="component" value="Unassembled WGS sequence"/>
</dbReference>
<evidence type="ECO:0000313" key="3">
    <source>
        <dbReference type="EMBL" id="CEG01959.1"/>
    </source>
</evidence>
<feature type="region of interest" description="Disordered" evidence="2">
    <location>
        <begin position="40"/>
        <end position="221"/>
    </location>
</feature>
<comment type="caution">
    <text evidence="3">The sequence shown here is derived from an EMBL/GenBank/DDBJ whole genome shotgun (WGS) entry which is preliminary data.</text>
</comment>
<feature type="compositionally biased region" description="Low complexity" evidence="2">
    <location>
        <begin position="99"/>
        <end position="111"/>
    </location>
</feature>
<dbReference type="InParanoid" id="A0A096PBK3"/>
<feature type="compositionally biased region" description="Basic and acidic residues" evidence="2">
    <location>
        <begin position="195"/>
        <end position="206"/>
    </location>
</feature>
<protein>
    <submittedName>
        <fullName evidence="3">Unnamed product</fullName>
    </submittedName>
</protein>
<feature type="region of interest" description="Disordered" evidence="2">
    <location>
        <begin position="420"/>
        <end position="452"/>
    </location>
</feature>
<reference evidence="3 4" key="2">
    <citation type="journal article" date="2014" name="BMC Genomics">
        <title>An improved genome of the model marine alga Ostreococcus tauri unfolds by assessing Illumina de novo assemblies.</title>
        <authorList>
            <person name="Blanc-Mathieu R."/>
            <person name="Verhelst B."/>
            <person name="Derelle E."/>
            <person name="Rombauts S."/>
            <person name="Bouget F.Y."/>
            <person name="Carre I."/>
            <person name="Chateau A."/>
            <person name="Eyre-Walker A."/>
            <person name="Grimsley N."/>
            <person name="Moreau H."/>
            <person name="Piegu B."/>
            <person name="Rivals E."/>
            <person name="Schackwitz W."/>
            <person name="Van de Peer Y."/>
            <person name="Piganeau G."/>
        </authorList>
    </citation>
    <scope>NUCLEOTIDE SEQUENCE [LARGE SCALE GENOMIC DNA]</scope>
    <source>
        <strain evidence="4">OTTH 0595 / CCAP 157/2 / RCC745</strain>
    </source>
</reference>
<evidence type="ECO:0000313" key="4">
    <source>
        <dbReference type="Proteomes" id="UP000009170"/>
    </source>
</evidence>
<name>A0A096PBK3_OSTTA</name>
<keyword evidence="4" id="KW-1185">Reference proteome</keyword>
<dbReference type="RefSeq" id="XP_003082824.2">
    <property type="nucleotide sequence ID" value="XM_003082776.2"/>
</dbReference>
<feature type="compositionally biased region" description="Basic and acidic residues" evidence="2">
    <location>
        <begin position="115"/>
        <end position="126"/>
    </location>
</feature>
<dbReference type="OrthoDB" id="10669294at2759"/>
<keyword evidence="1" id="KW-0175">Coiled coil</keyword>
<organism evidence="3 4">
    <name type="scientific">Ostreococcus tauri</name>
    <name type="common">Marine green alga</name>
    <dbReference type="NCBI Taxonomy" id="70448"/>
    <lineage>
        <taxon>Eukaryota</taxon>
        <taxon>Viridiplantae</taxon>
        <taxon>Chlorophyta</taxon>
        <taxon>Mamiellophyceae</taxon>
        <taxon>Mamiellales</taxon>
        <taxon>Bathycoccaceae</taxon>
        <taxon>Ostreococcus</taxon>
    </lineage>
</organism>
<sequence>MPERERVDVSLVALATRAVTNDARSRYEGAKATLGSMTGAWDVKDDEGGKKRAARGTRRADETSAYMLPRERRHAPVKATKTNDRGPSALETLRERSRTLTTDLDEALTAASEATADRRRSAEDLRASGSRRGASLAEKSALKDAEEALRHAEAAERRVKSEAERRVKLAEDKARKEQKDKEAKKRASAAAATVKETKTKPADKAKTSSSKKSASSPQLTKLKNNPNAVVEVCKFVVPALFAWIIRQPRINQLKKRNKELQSKFQSSTLNKNASNIDASKLRQQVVELREERDAALREAQDSRDAAESVMQRRKQHKEVTIKKMAADHSAQLKKVREETAKEIKEAKALEVGARWRENACRRLKNQAEARASELEKKIEELERKINALENVKKAAQNVGQGVQNAAKGAVELFRRGSMRITGGNAAPAGAQESMPIENDAPSSSKNNKKGRK</sequence>
<dbReference type="EMBL" id="CAID01000014">
    <property type="protein sequence ID" value="CEG01959.1"/>
    <property type="molecule type" value="Genomic_DNA"/>
</dbReference>
<dbReference type="GeneID" id="9837633"/>
<feature type="compositionally biased region" description="Basic and acidic residues" evidence="2">
    <location>
        <begin position="140"/>
        <end position="185"/>
    </location>
</feature>
<feature type="coiled-coil region" evidence="1">
    <location>
        <begin position="250"/>
        <end position="305"/>
    </location>
</feature>
<dbReference type="KEGG" id="ota:OT_ostta14g00240"/>
<evidence type="ECO:0000256" key="1">
    <source>
        <dbReference type="SAM" id="Coils"/>
    </source>
</evidence>
<feature type="compositionally biased region" description="Low complexity" evidence="2">
    <location>
        <begin position="207"/>
        <end position="216"/>
    </location>
</feature>
<feature type="coiled-coil region" evidence="1">
    <location>
        <begin position="329"/>
        <end position="398"/>
    </location>
</feature>
<proteinExistence type="predicted"/>
<dbReference type="AlphaFoldDB" id="A0A096PBK3"/>
<gene>
    <name evidence="3" type="ORF">OT_ostta14g00240</name>
</gene>
<reference evidence="4" key="1">
    <citation type="journal article" date="2006" name="Proc. Natl. Acad. Sci. U.S.A.">
        <title>Genome analysis of the smallest free-living eukaryote Ostreococcus tauri unveils many unique features.</title>
        <authorList>
            <person name="Derelle E."/>
            <person name="Ferraz C."/>
            <person name="Rombauts S."/>
            <person name="Rouze P."/>
            <person name="Worden A.Z."/>
            <person name="Robbens S."/>
            <person name="Partensky F."/>
            <person name="Degroeve S."/>
            <person name="Echeynie S."/>
            <person name="Cooke R."/>
            <person name="Saeys Y."/>
            <person name="Wuyts J."/>
            <person name="Jabbari K."/>
            <person name="Bowler C."/>
            <person name="Panaud O."/>
            <person name="Piegu B."/>
            <person name="Ball S.G."/>
            <person name="Ral J.-P."/>
            <person name="Bouget F.-Y."/>
            <person name="Piganeau G."/>
            <person name="De Baets B."/>
            <person name="Picard A."/>
            <person name="Delseny M."/>
            <person name="Demaille J."/>
            <person name="Van de Peer Y."/>
            <person name="Moreau H."/>
        </authorList>
    </citation>
    <scope>NUCLEOTIDE SEQUENCE [LARGE SCALE GENOMIC DNA]</scope>
    <source>
        <strain evidence="4">OTTH 0595 / CCAP 157/2 / RCC745</strain>
    </source>
</reference>